<keyword evidence="1" id="KW-1133">Transmembrane helix</keyword>
<evidence type="ECO:0000256" key="1">
    <source>
        <dbReference type="SAM" id="Phobius"/>
    </source>
</evidence>
<name>N9BJU1_ACIJO</name>
<feature type="transmembrane region" description="Helical" evidence="1">
    <location>
        <begin position="6"/>
        <end position="26"/>
    </location>
</feature>
<reference evidence="2 3" key="1">
    <citation type="submission" date="2013-02" db="EMBL/GenBank/DDBJ databases">
        <title>The Genome Sequence of Acinetobacter johnsonii ANC 3681.</title>
        <authorList>
            <consortium name="The Broad Institute Genome Sequencing Platform"/>
            <consortium name="The Broad Institute Genome Sequencing Center for Infectious Disease"/>
            <person name="Cerqueira G."/>
            <person name="Feldgarden M."/>
            <person name="Courvalin P."/>
            <person name="Perichon B."/>
            <person name="Grillot-Courvalin C."/>
            <person name="Clermont D."/>
            <person name="Rocha E."/>
            <person name="Yoon E.-J."/>
            <person name="Nemec A."/>
            <person name="Walker B."/>
            <person name="Young S.K."/>
            <person name="Zeng Q."/>
            <person name="Gargeya S."/>
            <person name="Fitzgerald M."/>
            <person name="Haas B."/>
            <person name="Abouelleil A."/>
            <person name="Alvarado L."/>
            <person name="Arachchi H.M."/>
            <person name="Berlin A.M."/>
            <person name="Chapman S.B."/>
            <person name="Dewar J."/>
            <person name="Goldberg J."/>
            <person name="Griggs A."/>
            <person name="Gujja S."/>
            <person name="Hansen M."/>
            <person name="Howarth C."/>
            <person name="Imamovic A."/>
            <person name="Larimer J."/>
            <person name="McCowan C."/>
            <person name="Murphy C."/>
            <person name="Neiman D."/>
            <person name="Pearson M."/>
            <person name="Priest M."/>
            <person name="Roberts A."/>
            <person name="Saif S."/>
            <person name="Shea T."/>
            <person name="Sisk P."/>
            <person name="Sykes S."/>
            <person name="Wortman J."/>
            <person name="Nusbaum C."/>
            <person name="Birren B."/>
        </authorList>
    </citation>
    <scope>NUCLEOTIDE SEQUENCE [LARGE SCALE GENOMIC DNA]</scope>
    <source>
        <strain evidence="2 3">ANC 3681</strain>
    </source>
</reference>
<evidence type="ECO:0000313" key="2">
    <source>
        <dbReference type="EMBL" id="ENV73426.1"/>
    </source>
</evidence>
<dbReference type="HOGENOM" id="CLU_3354048_0_0_6"/>
<dbReference type="AlphaFoldDB" id="N9BJU1"/>
<keyword evidence="1" id="KW-0472">Membrane</keyword>
<evidence type="ECO:0000313" key="3">
    <source>
        <dbReference type="Proteomes" id="UP000018444"/>
    </source>
</evidence>
<comment type="caution">
    <text evidence="2">The sequence shown here is derived from an EMBL/GenBank/DDBJ whole genome shotgun (WGS) entry which is preliminary data.</text>
</comment>
<proteinExistence type="predicted"/>
<keyword evidence="1" id="KW-0812">Transmembrane</keyword>
<sequence>MIRLYLQLIFWILLAFLAFYYLYIVLSLNGSLKLFD</sequence>
<dbReference type="EMBL" id="APPZ01000005">
    <property type="protein sequence ID" value="ENV73426.1"/>
    <property type="molecule type" value="Genomic_DNA"/>
</dbReference>
<gene>
    <name evidence="2" type="ORF">F946_00938</name>
</gene>
<dbReference type="Proteomes" id="UP000018444">
    <property type="component" value="Unassembled WGS sequence"/>
</dbReference>
<protein>
    <submittedName>
        <fullName evidence="2">Uncharacterized protein</fullName>
    </submittedName>
</protein>
<accession>N9BJU1</accession>
<organism evidence="2 3">
    <name type="scientific">Acinetobacter johnsonii ANC 3681</name>
    <dbReference type="NCBI Taxonomy" id="1217662"/>
    <lineage>
        <taxon>Bacteria</taxon>
        <taxon>Pseudomonadati</taxon>
        <taxon>Pseudomonadota</taxon>
        <taxon>Gammaproteobacteria</taxon>
        <taxon>Moraxellales</taxon>
        <taxon>Moraxellaceae</taxon>
        <taxon>Acinetobacter</taxon>
    </lineage>
</organism>